<keyword evidence="3" id="KW-0325">Glycoprotein</keyword>
<keyword evidence="2" id="KW-0677">Repeat</keyword>
<proteinExistence type="predicted"/>
<reference evidence="4" key="1">
    <citation type="submission" date="2021-02" db="EMBL/GenBank/DDBJ databases">
        <authorList>
            <person name="Nowell W R."/>
        </authorList>
    </citation>
    <scope>NUCLEOTIDE SEQUENCE</scope>
</reference>
<dbReference type="Proteomes" id="UP000663855">
    <property type="component" value="Unassembled WGS sequence"/>
</dbReference>
<evidence type="ECO:0000256" key="2">
    <source>
        <dbReference type="ARBA" id="ARBA00022737"/>
    </source>
</evidence>
<evidence type="ECO:0000313" key="4">
    <source>
        <dbReference type="EMBL" id="CAF1593500.1"/>
    </source>
</evidence>
<name>A0A816AD81_9BILA</name>
<dbReference type="InterPro" id="IPR011042">
    <property type="entry name" value="6-blade_b-propeller_TolB-like"/>
</dbReference>
<dbReference type="EMBL" id="CAJOBH010128734">
    <property type="protein sequence ID" value="CAF4746852.1"/>
    <property type="molecule type" value="Genomic_DNA"/>
</dbReference>
<keyword evidence="1" id="KW-0732">Signal</keyword>
<dbReference type="EMBL" id="CAJNOV010016600">
    <property type="protein sequence ID" value="CAF1593500.1"/>
    <property type="molecule type" value="Genomic_DNA"/>
</dbReference>
<evidence type="ECO:0000256" key="3">
    <source>
        <dbReference type="ARBA" id="ARBA00023180"/>
    </source>
</evidence>
<evidence type="ECO:0000313" key="5">
    <source>
        <dbReference type="EMBL" id="CAF4746852.1"/>
    </source>
</evidence>
<dbReference type="Proteomes" id="UP000681720">
    <property type="component" value="Unassembled WGS sequence"/>
</dbReference>
<dbReference type="Gene3D" id="2.120.10.30">
    <property type="entry name" value="TolB, C-terminal domain"/>
    <property type="match status" value="1"/>
</dbReference>
<dbReference type="PANTHER" id="PTHR10680">
    <property type="entry name" value="PEPTIDYL-GLYCINE ALPHA-AMIDATING MONOOXYGENASE"/>
    <property type="match status" value="1"/>
</dbReference>
<organism evidence="4 7">
    <name type="scientific">Rotaria magnacalcarata</name>
    <dbReference type="NCBI Taxonomy" id="392030"/>
    <lineage>
        <taxon>Eukaryota</taxon>
        <taxon>Metazoa</taxon>
        <taxon>Spiralia</taxon>
        <taxon>Gnathifera</taxon>
        <taxon>Rotifera</taxon>
        <taxon>Eurotatoria</taxon>
        <taxon>Bdelloidea</taxon>
        <taxon>Philodinida</taxon>
        <taxon>Philodinidae</taxon>
        <taxon>Rotaria</taxon>
    </lineage>
</organism>
<dbReference type="SUPFAM" id="SSF101898">
    <property type="entry name" value="NHL repeat"/>
    <property type="match status" value="1"/>
</dbReference>
<evidence type="ECO:0000313" key="6">
    <source>
        <dbReference type="EMBL" id="CAF5170374.1"/>
    </source>
</evidence>
<comment type="caution">
    <text evidence="4">The sequence shown here is derived from an EMBL/GenBank/DDBJ whole genome shotgun (WGS) entry which is preliminary data.</text>
</comment>
<evidence type="ECO:0000313" key="7">
    <source>
        <dbReference type="Proteomes" id="UP000663855"/>
    </source>
</evidence>
<dbReference type="EMBL" id="CAJOBJ010318770">
    <property type="protein sequence ID" value="CAF5170374.1"/>
    <property type="molecule type" value="Genomic_DNA"/>
</dbReference>
<dbReference type="InterPro" id="IPR001258">
    <property type="entry name" value="NHL_repeat"/>
</dbReference>
<protein>
    <submittedName>
        <fullName evidence="4">Uncharacterized protein</fullName>
    </submittedName>
</protein>
<dbReference type="PANTHER" id="PTHR10680:SF14">
    <property type="entry name" value="PEPTIDYL-GLYCINE ALPHA-AMIDATING MONOOXYGENASE"/>
    <property type="match status" value="1"/>
</dbReference>
<accession>A0A816AD81</accession>
<evidence type="ECO:0000256" key="1">
    <source>
        <dbReference type="ARBA" id="ARBA00022729"/>
    </source>
</evidence>
<dbReference type="AlphaFoldDB" id="A0A816AD81"/>
<dbReference type="Pfam" id="PF01436">
    <property type="entry name" value="NHL"/>
    <property type="match status" value="2"/>
</dbReference>
<gene>
    <name evidence="5" type="ORF">BYL167_LOCUS45933</name>
    <name evidence="4" type="ORF">CJN711_LOCUS34316</name>
    <name evidence="6" type="ORF">GIL414_LOCUS66763</name>
</gene>
<dbReference type="Proteomes" id="UP000681967">
    <property type="component" value="Unassembled WGS sequence"/>
</dbReference>
<sequence length="105" mass="11371">MEGEKQSIVVGGDQGQGNDLSQLLYPNGVIVDQLGTVYVSDGWNNRIIRWPKGATQASVIAGGNGQGRQSNQLNEPIGLPFERLGNLYVVDLGNHRVQKFSISFS</sequence>